<dbReference type="EMBL" id="JAOYFC010000003">
    <property type="protein sequence ID" value="MCV6825771.1"/>
    <property type="molecule type" value="Genomic_DNA"/>
</dbReference>
<feature type="non-terminal residue" evidence="1">
    <location>
        <position position="1"/>
    </location>
</feature>
<comment type="caution">
    <text evidence="1">The sequence shown here is derived from an EMBL/GenBank/DDBJ whole genome shotgun (WGS) entry which is preliminary data.</text>
</comment>
<dbReference type="Proteomes" id="UP001208041">
    <property type="component" value="Unassembled WGS sequence"/>
</dbReference>
<keyword evidence="2" id="KW-1185">Reference proteome</keyword>
<dbReference type="AlphaFoldDB" id="A0AAE3J2R6"/>
<evidence type="ECO:0000313" key="2">
    <source>
        <dbReference type="Proteomes" id="UP001208041"/>
    </source>
</evidence>
<protein>
    <submittedName>
        <fullName evidence="1">Uncharacterized protein</fullName>
    </submittedName>
</protein>
<reference evidence="1" key="1">
    <citation type="submission" date="2022-10" db="EMBL/GenBank/DDBJ databases">
        <authorList>
            <person name="Yue Y."/>
        </authorList>
    </citation>
    <scope>NUCLEOTIDE SEQUENCE</scope>
    <source>
        <strain evidence="1">Z654</strain>
    </source>
</reference>
<sequence>RNPTSVDIQTLIHRMNQTAHISLQILIMSNSQEAKTDQVRRNSLAPAACIVSNFLCVALPCCFQCGPFGAPVSITASPVRGVLGLAVGVRKRFFQKYDVFLKFSRNTNENNSLQNMIFQIFDISLKLKLRITVKYRQRTAYPQTRPLIAYIIGLNQLGIGFASRGFWRNHEPT</sequence>
<accession>A0AAE3J2R6</accession>
<gene>
    <name evidence="1" type="ORF">OH136_14510</name>
</gene>
<dbReference type="RefSeq" id="WP_263954709.1">
    <property type="nucleotide sequence ID" value="NZ_JAOYFC010000003.1"/>
</dbReference>
<evidence type="ECO:0000313" key="1">
    <source>
        <dbReference type="EMBL" id="MCV6825771.1"/>
    </source>
</evidence>
<organism evidence="1 2">
    <name type="scientific">Halocynthiibacter halioticoli</name>
    <dbReference type="NCBI Taxonomy" id="2986804"/>
    <lineage>
        <taxon>Bacteria</taxon>
        <taxon>Pseudomonadati</taxon>
        <taxon>Pseudomonadota</taxon>
        <taxon>Alphaproteobacteria</taxon>
        <taxon>Rhodobacterales</taxon>
        <taxon>Paracoccaceae</taxon>
        <taxon>Halocynthiibacter</taxon>
    </lineage>
</organism>
<proteinExistence type="predicted"/>
<name>A0AAE3J2R6_9RHOB</name>